<dbReference type="GeneID" id="15804354"/>
<evidence type="ECO:0000313" key="3">
    <source>
        <dbReference type="Proteomes" id="UP000031512"/>
    </source>
</evidence>
<gene>
    <name evidence="2" type="ORF">BEWA_012780</name>
</gene>
<evidence type="ECO:0000256" key="1">
    <source>
        <dbReference type="SAM" id="MobiDB-lite"/>
    </source>
</evidence>
<dbReference type="RefSeq" id="XP_004832171.1">
    <property type="nucleotide sequence ID" value="XM_004832114.1"/>
</dbReference>
<dbReference type="VEuPathDB" id="PiroplasmaDB:BEWA_012780"/>
<organism evidence="2 3">
    <name type="scientific">Theileria equi strain WA</name>
    <dbReference type="NCBI Taxonomy" id="1537102"/>
    <lineage>
        <taxon>Eukaryota</taxon>
        <taxon>Sar</taxon>
        <taxon>Alveolata</taxon>
        <taxon>Apicomplexa</taxon>
        <taxon>Aconoidasida</taxon>
        <taxon>Piroplasmida</taxon>
        <taxon>Theileriidae</taxon>
        <taxon>Theileria</taxon>
    </lineage>
</organism>
<sequence length="206" mass="22538">MATLYTCRGVHQGTVQDGKKRPLVRLTTEDGSAYYYANPSGVGTRKQVGKYCNEKSCQGDTCQCNCRSGGGGPGACQPEKCTSSNCQCCKDKDGGAISSFNTFTSQSLMTILAFTGDGYLKTYSKYEHDRDKWPTGSGHGYSCSKNSTHDTDSKKRPTQSILPTHLSKGEYRDSYTKVYSSVLHFTMDTVSNPTIVALYNSMLRIS</sequence>
<reference evidence="2 3" key="1">
    <citation type="journal article" date="2012" name="BMC Genomics">
        <title>Comparative genomic analysis and phylogenetic position of Theileria equi.</title>
        <authorList>
            <person name="Kappmeyer L.S."/>
            <person name="Thiagarajan M."/>
            <person name="Herndon D.R."/>
            <person name="Ramsay J.D."/>
            <person name="Caler E."/>
            <person name="Djikeng A."/>
            <person name="Gillespie J.J."/>
            <person name="Lau A.O."/>
            <person name="Roalson E.H."/>
            <person name="Silva J.C."/>
            <person name="Silva M.G."/>
            <person name="Suarez C.E."/>
            <person name="Ueti M.W."/>
            <person name="Nene V.M."/>
            <person name="Mealey R.H."/>
            <person name="Knowles D.P."/>
            <person name="Brayton K.A."/>
        </authorList>
    </citation>
    <scope>NUCLEOTIDE SEQUENCE [LARGE SCALE GENOMIC DNA]</scope>
    <source>
        <strain evidence="2 3">WA</strain>
    </source>
</reference>
<dbReference type="Proteomes" id="UP000031512">
    <property type="component" value="Unassembled WGS sequence"/>
</dbReference>
<feature type="region of interest" description="Disordered" evidence="1">
    <location>
        <begin position="135"/>
        <end position="160"/>
    </location>
</feature>
<comment type="caution">
    <text evidence="2">The sequence shown here is derived from an EMBL/GenBank/DDBJ whole genome shotgun (WGS) entry which is preliminary data.</text>
</comment>
<dbReference type="EMBL" id="ACOU01000004">
    <property type="protein sequence ID" value="EKX72719.1"/>
    <property type="molecule type" value="Genomic_DNA"/>
</dbReference>
<dbReference type="AlphaFoldDB" id="L1LBR9"/>
<proteinExistence type="predicted"/>
<protein>
    <submittedName>
        <fullName evidence="2">Uncharacterized protein</fullName>
    </submittedName>
</protein>
<dbReference type="KEGG" id="beq:BEWA_012780"/>
<evidence type="ECO:0000313" key="2">
    <source>
        <dbReference type="EMBL" id="EKX72719.1"/>
    </source>
</evidence>
<keyword evidence="3" id="KW-1185">Reference proteome</keyword>
<accession>L1LBR9</accession>
<name>L1LBR9_THEEQ</name>